<organism evidence="1 2">
    <name type="scientific">Dongia mobilis</name>
    <dbReference type="NCBI Taxonomy" id="578943"/>
    <lineage>
        <taxon>Bacteria</taxon>
        <taxon>Pseudomonadati</taxon>
        <taxon>Pseudomonadota</taxon>
        <taxon>Alphaproteobacteria</taxon>
        <taxon>Rhodospirillales</taxon>
        <taxon>Dongiaceae</taxon>
        <taxon>Dongia</taxon>
    </lineage>
</organism>
<proteinExistence type="predicted"/>
<evidence type="ECO:0000313" key="1">
    <source>
        <dbReference type="EMBL" id="TDQ78517.1"/>
    </source>
</evidence>
<gene>
    <name evidence="1" type="ORF">A8950_3573</name>
</gene>
<dbReference type="EMBL" id="SNYW01000013">
    <property type="protein sequence ID" value="TDQ78517.1"/>
    <property type="molecule type" value="Genomic_DNA"/>
</dbReference>
<reference evidence="1 2" key="1">
    <citation type="submission" date="2019-03" db="EMBL/GenBank/DDBJ databases">
        <title>Genomic Encyclopedia of Type Strains, Phase III (KMG-III): the genomes of soil and plant-associated and newly described type strains.</title>
        <authorList>
            <person name="Whitman W."/>
        </authorList>
    </citation>
    <scope>NUCLEOTIDE SEQUENCE [LARGE SCALE GENOMIC DNA]</scope>
    <source>
        <strain evidence="1 2">CGMCC 1.7660</strain>
    </source>
</reference>
<dbReference type="InterPro" id="IPR009922">
    <property type="entry name" value="DUF1457"/>
</dbReference>
<evidence type="ECO:0000313" key="2">
    <source>
        <dbReference type="Proteomes" id="UP000295783"/>
    </source>
</evidence>
<comment type="caution">
    <text evidence="1">The sequence shown here is derived from an EMBL/GenBank/DDBJ whole genome shotgun (WGS) entry which is preliminary data.</text>
</comment>
<protein>
    <submittedName>
        <fullName evidence="1">PAS domain-containing protein</fullName>
    </submittedName>
</protein>
<dbReference type="Proteomes" id="UP000295783">
    <property type="component" value="Unassembled WGS sequence"/>
</dbReference>
<name>A0A4R6WKA8_9PROT</name>
<sequence length="150" mass="17387">MSALGMQSSILVGGFQYWDSRRKGRQFPARGDLDPLIDIPRLVPHIILIDVRHDPLDFRFRLIGSAVRRNLARDYVGHWFSEFPNYSASSNIWPRHCAVAESGRPMLQRPTYVGPNKDFIYVENILLPLSVDNPGWSMQMMFLEFISKRH</sequence>
<dbReference type="Pfam" id="PF07310">
    <property type="entry name" value="PAS_5"/>
    <property type="match status" value="1"/>
</dbReference>
<keyword evidence="2" id="KW-1185">Reference proteome</keyword>
<dbReference type="AlphaFoldDB" id="A0A4R6WKA8"/>
<accession>A0A4R6WKA8</accession>